<gene>
    <name evidence="15" type="ORF">OB236_28035</name>
</gene>
<evidence type="ECO:0000256" key="4">
    <source>
        <dbReference type="ARBA" id="ARBA00020268"/>
    </source>
</evidence>
<keyword evidence="8 14" id="KW-0812">Transmembrane</keyword>
<accession>A0ABT2UMU5</accession>
<protein>
    <recommendedName>
        <fullName evidence="4">Probable multidrug resistance protein NorM</fullName>
    </recommendedName>
    <alternativeName>
        <fullName evidence="12">Multidrug-efflux transporter</fullName>
    </alternativeName>
</protein>
<keyword evidence="5" id="KW-0813">Transport</keyword>
<evidence type="ECO:0000256" key="2">
    <source>
        <dbReference type="ARBA" id="ARBA00004651"/>
    </source>
</evidence>
<dbReference type="Proteomes" id="UP001652445">
    <property type="component" value="Unassembled WGS sequence"/>
</dbReference>
<dbReference type="InterPro" id="IPR048279">
    <property type="entry name" value="MdtK-like"/>
</dbReference>
<feature type="transmembrane region" description="Helical" evidence="14">
    <location>
        <begin position="202"/>
        <end position="222"/>
    </location>
</feature>
<feature type="transmembrane region" description="Helical" evidence="14">
    <location>
        <begin position="288"/>
        <end position="312"/>
    </location>
</feature>
<evidence type="ECO:0000313" key="16">
    <source>
        <dbReference type="Proteomes" id="UP001652445"/>
    </source>
</evidence>
<feature type="transmembrane region" description="Helical" evidence="14">
    <location>
        <begin position="386"/>
        <end position="405"/>
    </location>
</feature>
<evidence type="ECO:0000256" key="1">
    <source>
        <dbReference type="ARBA" id="ARBA00003408"/>
    </source>
</evidence>
<comment type="similarity">
    <text evidence="3">Belongs to the multi antimicrobial extrusion (MATE) (TC 2.A.66.1) family.</text>
</comment>
<feature type="transmembrane region" description="Helical" evidence="14">
    <location>
        <begin position="131"/>
        <end position="149"/>
    </location>
</feature>
<evidence type="ECO:0000256" key="14">
    <source>
        <dbReference type="SAM" id="Phobius"/>
    </source>
</evidence>
<proteinExistence type="inferred from homology"/>
<feature type="region of interest" description="Disordered" evidence="13">
    <location>
        <begin position="1"/>
        <end position="23"/>
    </location>
</feature>
<feature type="transmembrane region" description="Helical" evidence="14">
    <location>
        <begin position="66"/>
        <end position="87"/>
    </location>
</feature>
<evidence type="ECO:0000313" key="15">
    <source>
        <dbReference type="EMBL" id="MCU6795976.1"/>
    </source>
</evidence>
<feature type="transmembrane region" description="Helical" evidence="14">
    <location>
        <begin position="93"/>
        <end position="111"/>
    </location>
</feature>
<feature type="transmembrane region" description="Helical" evidence="14">
    <location>
        <begin position="426"/>
        <end position="447"/>
    </location>
</feature>
<keyword evidence="6" id="KW-0050">Antiport</keyword>
<name>A0ABT2UMU5_9BACL</name>
<reference evidence="15 16" key="1">
    <citation type="submission" date="2022-09" db="EMBL/GenBank/DDBJ databases">
        <authorList>
            <person name="Han X.L."/>
            <person name="Wang Q."/>
            <person name="Lu T."/>
        </authorList>
    </citation>
    <scope>NUCLEOTIDE SEQUENCE [LARGE SCALE GENOMIC DNA]</scope>
    <source>
        <strain evidence="15 16">WQ 127069</strain>
    </source>
</reference>
<evidence type="ECO:0000256" key="12">
    <source>
        <dbReference type="ARBA" id="ARBA00031636"/>
    </source>
</evidence>
<dbReference type="PANTHER" id="PTHR43298">
    <property type="entry name" value="MULTIDRUG RESISTANCE PROTEIN NORM-RELATED"/>
    <property type="match status" value="1"/>
</dbReference>
<dbReference type="PANTHER" id="PTHR43298:SF2">
    <property type="entry name" value="FMN_FAD EXPORTER YEEO-RELATED"/>
    <property type="match status" value="1"/>
</dbReference>
<feature type="transmembrane region" description="Helical" evidence="14">
    <location>
        <begin position="228"/>
        <end position="253"/>
    </location>
</feature>
<keyword evidence="16" id="KW-1185">Reference proteome</keyword>
<evidence type="ECO:0000256" key="7">
    <source>
        <dbReference type="ARBA" id="ARBA00022475"/>
    </source>
</evidence>
<evidence type="ECO:0000256" key="6">
    <source>
        <dbReference type="ARBA" id="ARBA00022449"/>
    </source>
</evidence>
<evidence type="ECO:0000256" key="3">
    <source>
        <dbReference type="ARBA" id="ARBA00010199"/>
    </source>
</evidence>
<comment type="caution">
    <text evidence="15">The sequence shown here is derived from an EMBL/GenBank/DDBJ whole genome shotgun (WGS) entry which is preliminary data.</text>
</comment>
<keyword evidence="11 14" id="KW-0472">Membrane</keyword>
<evidence type="ECO:0000256" key="11">
    <source>
        <dbReference type="ARBA" id="ARBA00023136"/>
    </source>
</evidence>
<feature type="transmembrane region" description="Helical" evidence="14">
    <location>
        <begin position="169"/>
        <end position="190"/>
    </location>
</feature>
<evidence type="ECO:0000256" key="5">
    <source>
        <dbReference type="ARBA" id="ARBA00022448"/>
    </source>
</evidence>
<evidence type="ECO:0000256" key="13">
    <source>
        <dbReference type="SAM" id="MobiDB-lite"/>
    </source>
</evidence>
<comment type="subcellular location">
    <subcellularLocation>
        <location evidence="2">Cell membrane</location>
        <topology evidence="2">Multi-pass membrane protein</topology>
    </subcellularLocation>
</comment>
<dbReference type="InterPro" id="IPR002528">
    <property type="entry name" value="MATE_fam"/>
</dbReference>
<keyword evidence="7" id="KW-1003">Cell membrane</keyword>
<dbReference type="InterPro" id="IPR050222">
    <property type="entry name" value="MATE_MdtK"/>
</dbReference>
<evidence type="ECO:0000256" key="10">
    <source>
        <dbReference type="ARBA" id="ARBA00023065"/>
    </source>
</evidence>
<dbReference type="PIRSF" id="PIRSF006603">
    <property type="entry name" value="DinF"/>
    <property type="match status" value="1"/>
</dbReference>
<feature type="transmembrane region" description="Helical" evidence="14">
    <location>
        <begin position="359"/>
        <end position="380"/>
    </location>
</feature>
<keyword evidence="9 14" id="KW-1133">Transmembrane helix</keyword>
<evidence type="ECO:0000256" key="9">
    <source>
        <dbReference type="ARBA" id="ARBA00022989"/>
    </source>
</evidence>
<organism evidence="15 16">
    <name type="scientific">Paenibacillus baimaensis</name>
    <dbReference type="NCBI Taxonomy" id="2982185"/>
    <lineage>
        <taxon>Bacteria</taxon>
        <taxon>Bacillati</taxon>
        <taxon>Bacillota</taxon>
        <taxon>Bacilli</taxon>
        <taxon>Bacillales</taxon>
        <taxon>Paenibacillaceae</taxon>
        <taxon>Paenibacillus</taxon>
    </lineage>
</organism>
<sequence length="484" mass="51876">MKEGTHLPQEIDNESVSATPPEPRKYKRLLDPQVLLKLETGGKKEIRKVILQLAGPSLVENMMMNLLQMIVMIMVGHVGAEAVTAVGLTNQPVFFALAIFMALNIGTTAIIARAMGAGNVEEATLTAQQTFMLSLLLSVVVISLSYIYAENILVLLGATSDVLAEGLSYAKMMFVSLSFTVISTSLSAILRGAGDTRTPMKINVLSNILVVILGYPLIYGIGSIPGMGLIGAAVATVVARAISTLWVVFVLFGKGSIIKLSWRKLMVVDYPMIRRIVKIGLPSAGEQLALRAGQLVFTLVLSGLGTAVFAAHTICFNIMGLTFMPGMAFSLAASTLVGQGLGAGKPELAEKFGWETSRFGRIFAGIMGVGFIVFAPYIMMLYTHDAAVISAGASALRIIGLIQTFQASQFILAGALRGAGDTRFPLISTFVGVFIFRGMLSLLFVLVFHWGIIGAYLSIAVDQVVRTAIIYFRYKSGKWKMAAV</sequence>
<keyword evidence="10" id="KW-0406">Ion transport</keyword>
<dbReference type="EMBL" id="JAOQIO010000095">
    <property type="protein sequence ID" value="MCU6795976.1"/>
    <property type="molecule type" value="Genomic_DNA"/>
</dbReference>
<dbReference type="NCBIfam" id="TIGR00797">
    <property type="entry name" value="matE"/>
    <property type="match status" value="1"/>
</dbReference>
<dbReference type="Pfam" id="PF01554">
    <property type="entry name" value="MatE"/>
    <property type="match status" value="2"/>
</dbReference>
<dbReference type="CDD" id="cd13137">
    <property type="entry name" value="MATE_NorM_like"/>
    <property type="match status" value="1"/>
</dbReference>
<evidence type="ECO:0000256" key="8">
    <source>
        <dbReference type="ARBA" id="ARBA00022692"/>
    </source>
</evidence>
<comment type="function">
    <text evidence="1">Multidrug efflux pump.</text>
</comment>